<keyword evidence="2" id="KW-1185">Reference proteome</keyword>
<reference evidence="1 2" key="1">
    <citation type="submission" date="2019-03" db="EMBL/GenBank/DDBJ databases">
        <title>Draft genome sequences of novel Actinobacteria.</title>
        <authorList>
            <person name="Sahin N."/>
            <person name="Ay H."/>
            <person name="Saygin H."/>
        </authorList>
    </citation>
    <scope>NUCLEOTIDE SEQUENCE [LARGE SCALE GENOMIC DNA]</scope>
    <source>
        <strain evidence="1 2">H3C3</strain>
    </source>
</reference>
<dbReference type="EMBL" id="SMKU01000002">
    <property type="protein sequence ID" value="TDD97718.1"/>
    <property type="molecule type" value="Genomic_DNA"/>
</dbReference>
<protein>
    <submittedName>
        <fullName evidence="1">Uncharacterized protein</fullName>
    </submittedName>
</protein>
<dbReference type="AlphaFoldDB" id="A0A4R5CCJ1"/>
<name>A0A4R5CCJ1_9ACTN</name>
<sequence>MAQPDPVAARVFEGQVSRHQAGARGEFANVKRNVESLTRDLEILDKSSTSIALGSAKNLARDVADLIAHLSALATLHDMKFLAKPDTEE</sequence>
<dbReference type="OrthoDB" id="9894810at2"/>
<evidence type="ECO:0000313" key="1">
    <source>
        <dbReference type="EMBL" id="TDD97718.1"/>
    </source>
</evidence>
<comment type="caution">
    <text evidence="1">The sequence shown here is derived from an EMBL/GenBank/DDBJ whole genome shotgun (WGS) entry which is preliminary data.</text>
</comment>
<accession>A0A4R5CCJ1</accession>
<evidence type="ECO:0000313" key="2">
    <source>
        <dbReference type="Proteomes" id="UP000294513"/>
    </source>
</evidence>
<dbReference type="Proteomes" id="UP000294513">
    <property type="component" value="Unassembled WGS sequence"/>
</dbReference>
<organism evidence="1 2">
    <name type="scientific">Actinomadura rubrisoli</name>
    <dbReference type="NCBI Taxonomy" id="2530368"/>
    <lineage>
        <taxon>Bacteria</taxon>
        <taxon>Bacillati</taxon>
        <taxon>Actinomycetota</taxon>
        <taxon>Actinomycetes</taxon>
        <taxon>Streptosporangiales</taxon>
        <taxon>Thermomonosporaceae</taxon>
        <taxon>Actinomadura</taxon>
    </lineage>
</organism>
<proteinExistence type="predicted"/>
<dbReference type="RefSeq" id="WP_131888878.1">
    <property type="nucleotide sequence ID" value="NZ_SMKU01000002.1"/>
</dbReference>
<gene>
    <name evidence="1" type="ORF">E1298_01390</name>
</gene>